<evidence type="ECO:0000256" key="1">
    <source>
        <dbReference type="ARBA" id="ARBA00022630"/>
    </source>
</evidence>
<dbReference type="EMBL" id="CP108195">
    <property type="protein sequence ID" value="WTS19042.1"/>
    <property type="molecule type" value="Genomic_DNA"/>
</dbReference>
<keyword evidence="1" id="KW-0285">Flavoprotein</keyword>
<dbReference type="InterPro" id="IPR050097">
    <property type="entry name" value="Ferredoxin-NADP_redctase_2"/>
</dbReference>
<evidence type="ECO:0000259" key="4">
    <source>
        <dbReference type="Pfam" id="PF07992"/>
    </source>
</evidence>
<dbReference type="GO" id="GO:0004791">
    <property type="term" value="F:thioredoxin-disulfide reductase (NADPH) activity"/>
    <property type="evidence" value="ECO:0007669"/>
    <property type="project" value="UniProtKB-EC"/>
</dbReference>
<evidence type="ECO:0000256" key="3">
    <source>
        <dbReference type="ARBA" id="ARBA00048132"/>
    </source>
</evidence>
<gene>
    <name evidence="5" type="ORF">OHU69_42940</name>
</gene>
<dbReference type="Pfam" id="PF07992">
    <property type="entry name" value="Pyr_redox_2"/>
    <property type="match status" value="1"/>
</dbReference>
<accession>A0AAU1UP67</accession>
<dbReference type="PRINTS" id="PR00368">
    <property type="entry name" value="FADPNR"/>
</dbReference>
<protein>
    <submittedName>
        <fullName evidence="5">NAD(P)/FAD-dependent oxidoreductase</fullName>
    </submittedName>
</protein>
<name>A0AAU1UP67_9ACTN</name>
<dbReference type="InterPro" id="IPR036188">
    <property type="entry name" value="FAD/NAD-bd_sf"/>
</dbReference>
<dbReference type="PRINTS" id="PR00469">
    <property type="entry name" value="PNDRDTASEII"/>
</dbReference>
<dbReference type="InterPro" id="IPR023753">
    <property type="entry name" value="FAD/NAD-binding_dom"/>
</dbReference>
<dbReference type="PANTHER" id="PTHR48105">
    <property type="entry name" value="THIOREDOXIN REDUCTASE 1-RELATED-RELATED"/>
    <property type="match status" value="1"/>
</dbReference>
<evidence type="ECO:0000313" key="5">
    <source>
        <dbReference type="EMBL" id="WTS19042.1"/>
    </source>
</evidence>
<keyword evidence="2" id="KW-0560">Oxidoreductase</keyword>
<dbReference type="SUPFAM" id="SSF51905">
    <property type="entry name" value="FAD/NAD(P)-binding domain"/>
    <property type="match status" value="1"/>
</dbReference>
<dbReference type="AlphaFoldDB" id="A0AAU1UP67"/>
<dbReference type="Gene3D" id="3.50.50.60">
    <property type="entry name" value="FAD/NAD(P)-binding domain"/>
    <property type="match status" value="2"/>
</dbReference>
<reference evidence="5" key="1">
    <citation type="submission" date="2022-10" db="EMBL/GenBank/DDBJ databases">
        <title>The complete genomes of actinobacterial strains from the NBC collection.</title>
        <authorList>
            <person name="Joergensen T.S."/>
            <person name="Alvarez Arevalo M."/>
            <person name="Sterndorff E.B."/>
            <person name="Faurdal D."/>
            <person name="Vuksanovic O."/>
            <person name="Mourched A.-S."/>
            <person name="Charusanti P."/>
            <person name="Shaw S."/>
            <person name="Blin K."/>
            <person name="Weber T."/>
        </authorList>
    </citation>
    <scope>NUCLEOTIDE SEQUENCE</scope>
    <source>
        <strain evidence="5">NBC_00119</strain>
    </source>
</reference>
<comment type="catalytic activity">
    <reaction evidence="3">
        <text>[thioredoxin]-dithiol + NADP(+) = [thioredoxin]-disulfide + NADPH + H(+)</text>
        <dbReference type="Rhea" id="RHEA:20345"/>
        <dbReference type="Rhea" id="RHEA-COMP:10698"/>
        <dbReference type="Rhea" id="RHEA-COMP:10700"/>
        <dbReference type="ChEBI" id="CHEBI:15378"/>
        <dbReference type="ChEBI" id="CHEBI:29950"/>
        <dbReference type="ChEBI" id="CHEBI:50058"/>
        <dbReference type="ChEBI" id="CHEBI:57783"/>
        <dbReference type="ChEBI" id="CHEBI:58349"/>
        <dbReference type="EC" id="1.8.1.9"/>
    </reaction>
</comment>
<feature type="domain" description="FAD/NAD(P)-binding" evidence="4">
    <location>
        <begin position="12"/>
        <end position="294"/>
    </location>
</feature>
<evidence type="ECO:0000256" key="2">
    <source>
        <dbReference type="ARBA" id="ARBA00023002"/>
    </source>
</evidence>
<sequence>MSVHPSQDEQRYDVVVIGGGAAGLSGALTLGRARRSVLVIDAGEPRNAPADGVHNYLGREGTPPGELLATGRGEVRRYGGEIVTGRVATAERDGDGFRVVLDDGGEVRAARLLVTTGLVDELPEVPGLAALWGSDVLHCPYCHGWEVRDQAVGVLGTGPAAVHQALMWRQWTKSVTLFLHTAPEPGDEEYEQLAARGISVVDGTVSALESENGRLAGARLERGTLVPVHALVVAPRFTARAGFLGSLGLEASAQEMNGMVIGTRVPADPTGRTAVPGVWAAGNVTELTEQVIGSAAAGLRAAAAINADLMAEETRDAVEARRADFSDVSDVSGFSDFSPEAERRVSERVLGSRRHGL</sequence>
<organism evidence="5">
    <name type="scientific">Streptomyces sp. NBC_00119</name>
    <dbReference type="NCBI Taxonomy" id="2975659"/>
    <lineage>
        <taxon>Bacteria</taxon>
        <taxon>Bacillati</taxon>
        <taxon>Actinomycetota</taxon>
        <taxon>Actinomycetes</taxon>
        <taxon>Kitasatosporales</taxon>
        <taxon>Streptomycetaceae</taxon>
        <taxon>Streptomyces</taxon>
    </lineage>
</organism>
<proteinExistence type="predicted"/>